<name>A0ABQ9GFZ5_9NEOP</name>
<sequence length="163" mass="18404">MLASDGKNMPSKILPGHVHCSRNDKTLCRDPNVSINGSEAASETRCLCSGFSKSEEEENETAASVVVSVSLKKKKMKRSTCWVREWIDRRGRLGAYTNLIKEMQIEDAQQYRNFTSMSAVQLQRLIDRIGPTIAKRDTSIRKAISVHECVLVSLRFLEKGTWI</sequence>
<protein>
    <submittedName>
        <fullName evidence="1">Uncharacterized protein</fullName>
    </submittedName>
</protein>
<accession>A0ABQ9GFZ5</accession>
<dbReference type="EMBL" id="JARBHB010000013">
    <property type="protein sequence ID" value="KAJ8870224.1"/>
    <property type="molecule type" value="Genomic_DNA"/>
</dbReference>
<dbReference type="Proteomes" id="UP001159363">
    <property type="component" value="Chromosome 12"/>
</dbReference>
<reference evidence="1 2" key="1">
    <citation type="submission" date="2023-02" db="EMBL/GenBank/DDBJ databases">
        <title>LHISI_Scaffold_Assembly.</title>
        <authorList>
            <person name="Stuart O.P."/>
            <person name="Cleave R."/>
            <person name="Magrath M.J.L."/>
            <person name="Mikheyev A.S."/>
        </authorList>
    </citation>
    <scope>NUCLEOTIDE SEQUENCE [LARGE SCALE GENOMIC DNA]</scope>
    <source>
        <strain evidence="1">Daus_M_001</strain>
        <tissue evidence="1">Leg muscle</tissue>
    </source>
</reference>
<keyword evidence="2" id="KW-1185">Reference proteome</keyword>
<comment type="caution">
    <text evidence="1">The sequence shown here is derived from an EMBL/GenBank/DDBJ whole genome shotgun (WGS) entry which is preliminary data.</text>
</comment>
<organism evidence="1 2">
    <name type="scientific">Dryococelus australis</name>
    <dbReference type="NCBI Taxonomy" id="614101"/>
    <lineage>
        <taxon>Eukaryota</taxon>
        <taxon>Metazoa</taxon>
        <taxon>Ecdysozoa</taxon>
        <taxon>Arthropoda</taxon>
        <taxon>Hexapoda</taxon>
        <taxon>Insecta</taxon>
        <taxon>Pterygota</taxon>
        <taxon>Neoptera</taxon>
        <taxon>Polyneoptera</taxon>
        <taxon>Phasmatodea</taxon>
        <taxon>Verophasmatodea</taxon>
        <taxon>Anareolatae</taxon>
        <taxon>Phasmatidae</taxon>
        <taxon>Eurycanthinae</taxon>
        <taxon>Dryococelus</taxon>
    </lineage>
</organism>
<proteinExistence type="predicted"/>
<evidence type="ECO:0000313" key="1">
    <source>
        <dbReference type="EMBL" id="KAJ8870224.1"/>
    </source>
</evidence>
<gene>
    <name evidence="1" type="ORF">PR048_029241</name>
</gene>
<evidence type="ECO:0000313" key="2">
    <source>
        <dbReference type="Proteomes" id="UP001159363"/>
    </source>
</evidence>